<protein>
    <submittedName>
        <fullName evidence="1">Uncharacterized protein</fullName>
    </submittedName>
</protein>
<keyword evidence="2" id="KW-1185">Reference proteome</keyword>
<dbReference type="AlphaFoldDB" id="A0A222W152"/>
<accession>A0A222W152</accession>
<sequence>MTTTIHPEQWAGEITAQQALDFYERHSALGLVAMQALLSTSDLSLHAAALTWLAEGAMGEAAVAWQVFNDPVDGNLSNFTPTERAEIIEEHIEGARIVLRLAEAARAKVEGKQRPCGAWPELEDVAGDVLDLLADPETRSAKEMSALYGDLIQPLLDLGSYPETVAQLVSVWSEHAENDETLDALESAIRS</sequence>
<gene>
    <name evidence="1" type="ORF">SAMN05421630_11527</name>
</gene>
<dbReference type="RefSeq" id="WP_091810608.1">
    <property type="nucleotide sequence ID" value="NZ_CP016354.1"/>
</dbReference>
<dbReference type="KEGG" id="pmad:BAY61_31815"/>
<evidence type="ECO:0000313" key="2">
    <source>
        <dbReference type="Proteomes" id="UP000199494"/>
    </source>
</evidence>
<evidence type="ECO:0000313" key="1">
    <source>
        <dbReference type="EMBL" id="SDD95631.1"/>
    </source>
</evidence>
<name>A0A222W152_9PSEU</name>
<organism evidence="1 2">
    <name type="scientific">Prauserella marina</name>
    <dbReference type="NCBI Taxonomy" id="530584"/>
    <lineage>
        <taxon>Bacteria</taxon>
        <taxon>Bacillati</taxon>
        <taxon>Actinomycetota</taxon>
        <taxon>Actinomycetes</taxon>
        <taxon>Pseudonocardiales</taxon>
        <taxon>Pseudonocardiaceae</taxon>
        <taxon>Prauserella</taxon>
    </lineage>
</organism>
<dbReference type="Proteomes" id="UP000199494">
    <property type="component" value="Unassembled WGS sequence"/>
</dbReference>
<reference evidence="1 2" key="1">
    <citation type="submission" date="2016-10" db="EMBL/GenBank/DDBJ databases">
        <authorList>
            <person name="de Groot N.N."/>
        </authorList>
    </citation>
    <scope>NUCLEOTIDE SEQUENCE [LARGE SCALE GENOMIC DNA]</scope>
    <source>
        <strain evidence="1 2">CGMCC 4.5506</strain>
    </source>
</reference>
<dbReference type="EMBL" id="FMZE01000015">
    <property type="protein sequence ID" value="SDD95631.1"/>
    <property type="molecule type" value="Genomic_DNA"/>
</dbReference>
<proteinExistence type="predicted"/>